<dbReference type="EMBL" id="JAUUTY010000004">
    <property type="protein sequence ID" value="KAK1646969.1"/>
    <property type="molecule type" value="Genomic_DNA"/>
</dbReference>
<gene>
    <name evidence="3" type="ORF">QYE76_064774</name>
</gene>
<feature type="domain" description="CCHC-type" evidence="2">
    <location>
        <begin position="297"/>
        <end position="312"/>
    </location>
</feature>
<comment type="caution">
    <text evidence="3">The sequence shown here is derived from an EMBL/GenBank/DDBJ whole genome shotgun (WGS) entry which is preliminary data.</text>
</comment>
<keyword evidence="4" id="KW-1185">Reference proteome</keyword>
<feature type="compositionally biased region" description="Polar residues" evidence="1">
    <location>
        <begin position="268"/>
        <end position="285"/>
    </location>
</feature>
<feature type="compositionally biased region" description="Basic residues" evidence="1">
    <location>
        <begin position="1"/>
        <end position="22"/>
    </location>
</feature>
<protein>
    <recommendedName>
        <fullName evidence="2">CCHC-type domain-containing protein</fullName>
    </recommendedName>
</protein>
<dbReference type="PANTHER" id="PTHR34482:SF48">
    <property type="entry name" value="GAG PROTEASE POLYPROTEIN"/>
    <property type="match status" value="1"/>
</dbReference>
<organism evidence="3 4">
    <name type="scientific">Lolium multiflorum</name>
    <name type="common">Italian ryegrass</name>
    <name type="synonym">Lolium perenne subsp. multiflorum</name>
    <dbReference type="NCBI Taxonomy" id="4521"/>
    <lineage>
        <taxon>Eukaryota</taxon>
        <taxon>Viridiplantae</taxon>
        <taxon>Streptophyta</taxon>
        <taxon>Embryophyta</taxon>
        <taxon>Tracheophyta</taxon>
        <taxon>Spermatophyta</taxon>
        <taxon>Magnoliopsida</taxon>
        <taxon>Liliopsida</taxon>
        <taxon>Poales</taxon>
        <taxon>Poaceae</taxon>
        <taxon>BOP clade</taxon>
        <taxon>Pooideae</taxon>
        <taxon>Poodae</taxon>
        <taxon>Poeae</taxon>
        <taxon>Poeae Chloroplast Group 2 (Poeae type)</taxon>
        <taxon>Loliodinae</taxon>
        <taxon>Loliinae</taxon>
        <taxon>Lolium</taxon>
    </lineage>
</organism>
<evidence type="ECO:0000256" key="1">
    <source>
        <dbReference type="SAM" id="MobiDB-lite"/>
    </source>
</evidence>
<dbReference type="GO" id="GO:0008270">
    <property type="term" value="F:zinc ion binding"/>
    <property type="evidence" value="ECO:0007669"/>
    <property type="project" value="InterPro"/>
</dbReference>
<evidence type="ECO:0000313" key="4">
    <source>
        <dbReference type="Proteomes" id="UP001231189"/>
    </source>
</evidence>
<evidence type="ECO:0000313" key="3">
    <source>
        <dbReference type="EMBL" id="KAK1646969.1"/>
    </source>
</evidence>
<feature type="domain" description="CCHC-type" evidence="2">
    <location>
        <begin position="315"/>
        <end position="331"/>
    </location>
</feature>
<feature type="compositionally biased region" description="Basic and acidic residues" evidence="1">
    <location>
        <begin position="250"/>
        <end position="267"/>
    </location>
</feature>
<evidence type="ECO:0000259" key="2">
    <source>
        <dbReference type="SMART" id="SM00343"/>
    </source>
</evidence>
<feature type="region of interest" description="Disordered" evidence="1">
    <location>
        <begin position="1"/>
        <end position="53"/>
    </location>
</feature>
<dbReference type="PANTHER" id="PTHR34482">
    <property type="entry name" value="DNA DAMAGE-INDUCIBLE PROTEIN 1-LIKE"/>
    <property type="match status" value="1"/>
</dbReference>
<dbReference type="AlphaFoldDB" id="A0AAD8WAA4"/>
<name>A0AAD8WAA4_LOLMU</name>
<feature type="compositionally biased region" description="Basic and acidic residues" evidence="1">
    <location>
        <begin position="24"/>
        <end position="39"/>
    </location>
</feature>
<dbReference type="Gene3D" id="4.10.60.10">
    <property type="entry name" value="Zinc finger, CCHC-type"/>
    <property type="match status" value="1"/>
</dbReference>
<reference evidence="3" key="1">
    <citation type="submission" date="2023-07" db="EMBL/GenBank/DDBJ databases">
        <title>A chromosome-level genome assembly of Lolium multiflorum.</title>
        <authorList>
            <person name="Chen Y."/>
            <person name="Copetti D."/>
            <person name="Kolliker R."/>
            <person name="Studer B."/>
        </authorList>
    </citation>
    <scope>NUCLEOTIDE SEQUENCE</scope>
    <source>
        <strain evidence="3">02402/16</strain>
        <tissue evidence="3">Leaf</tissue>
    </source>
</reference>
<accession>A0AAD8WAA4</accession>
<dbReference type="InterPro" id="IPR001878">
    <property type="entry name" value="Znf_CCHC"/>
</dbReference>
<feature type="compositionally biased region" description="Polar residues" evidence="1">
    <location>
        <begin position="41"/>
        <end position="53"/>
    </location>
</feature>
<proteinExistence type="predicted"/>
<dbReference type="SMART" id="SM00343">
    <property type="entry name" value="ZnF_C2HC"/>
    <property type="match status" value="2"/>
</dbReference>
<dbReference type="InterPro" id="IPR005162">
    <property type="entry name" value="Retrotrans_gag_dom"/>
</dbReference>
<dbReference type="GO" id="GO:0003676">
    <property type="term" value="F:nucleic acid binding"/>
    <property type="evidence" value="ECO:0007669"/>
    <property type="project" value="InterPro"/>
</dbReference>
<dbReference type="Pfam" id="PF03732">
    <property type="entry name" value="Retrotrans_gag"/>
    <property type="match status" value="1"/>
</dbReference>
<feature type="region of interest" description="Disordered" evidence="1">
    <location>
        <begin position="424"/>
        <end position="443"/>
    </location>
</feature>
<dbReference type="Proteomes" id="UP001231189">
    <property type="component" value="Unassembled WGS sequence"/>
</dbReference>
<feature type="region of interest" description="Disordered" evidence="1">
    <location>
        <begin position="231"/>
        <end position="287"/>
    </location>
</feature>
<sequence>MPPRRRGRARGRAHARRGRVGRNGRAEGSDVEQSNREDAEVSQSANSDGHGASNMTLTQWLDMKLDKFDGSGTPMDAASWLRSMEKYMDASVMTQEDKVVYVAFQLKGLADIWWEGVRAAWTPAHGPPTWDVFVKQFTSKYYPNSFKEKMDVALRNIKQGDKTVDEYEMEFSKIVHFVDHINQNEGEKARRFFEGLNSEYRHVMGANRPNEYFSVVEQARGMELQIQLTQAETARTGGTSGSSSKHKRNHLDGSEITERLAPKKSKQDGQSQLVSRPRSQFSSGTKFMRPAPGQGLMCFKCGQNHRASECDFSGNCNQCGKSGHMRVVCKENPDSIIKWQVITPSTEISSKGGSSHTANSGYVSSHGSVQMMAVPPNHPSPPAGCYWQATPLPSPYAPLPLPAPTNIPPQHMSVGDSSTLTRSGIYTTPPTSSHDHSDGVRGINHIPIYLRS</sequence>